<dbReference type="OrthoDB" id="3204502at2759"/>
<feature type="non-terminal residue" evidence="2">
    <location>
        <position position="146"/>
    </location>
</feature>
<keyword evidence="3" id="KW-1185">Reference proteome</keyword>
<organism evidence="2 3">
    <name type="scientific">Crucibulum laeve</name>
    <dbReference type="NCBI Taxonomy" id="68775"/>
    <lineage>
        <taxon>Eukaryota</taxon>
        <taxon>Fungi</taxon>
        <taxon>Dikarya</taxon>
        <taxon>Basidiomycota</taxon>
        <taxon>Agaricomycotina</taxon>
        <taxon>Agaricomycetes</taxon>
        <taxon>Agaricomycetidae</taxon>
        <taxon>Agaricales</taxon>
        <taxon>Agaricineae</taxon>
        <taxon>Nidulariaceae</taxon>
        <taxon>Crucibulum</taxon>
    </lineage>
</organism>
<dbReference type="Proteomes" id="UP000308652">
    <property type="component" value="Unassembled WGS sequence"/>
</dbReference>
<feature type="region of interest" description="Disordered" evidence="1">
    <location>
        <begin position="118"/>
        <end position="146"/>
    </location>
</feature>
<evidence type="ECO:0000313" key="2">
    <source>
        <dbReference type="EMBL" id="TFK42245.1"/>
    </source>
</evidence>
<feature type="compositionally biased region" description="Low complexity" evidence="1">
    <location>
        <begin position="128"/>
        <end position="140"/>
    </location>
</feature>
<reference evidence="2 3" key="1">
    <citation type="journal article" date="2019" name="Nat. Ecol. Evol.">
        <title>Megaphylogeny resolves global patterns of mushroom evolution.</title>
        <authorList>
            <person name="Varga T."/>
            <person name="Krizsan K."/>
            <person name="Foldi C."/>
            <person name="Dima B."/>
            <person name="Sanchez-Garcia M."/>
            <person name="Sanchez-Ramirez S."/>
            <person name="Szollosi G.J."/>
            <person name="Szarkandi J.G."/>
            <person name="Papp V."/>
            <person name="Albert L."/>
            <person name="Andreopoulos W."/>
            <person name="Angelini C."/>
            <person name="Antonin V."/>
            <person name="Barry K.W."/>
            <person name="Bougher N.L."/>
            <person name="Buchanan P."/>
            <person name="Buyck B."/>
            <person name="Bense V."/>
            <person name="Catcheside P."/>
            <person name="Chovatia M."/>
            <person name="Cooper J."/>
            <person name="Damon W."/>
            <person name="Desjardin D."/>
            <person name="Finy P."/>
            <person name="Geml J."/>
            <person name="Haridas S."/>
            <person name="Hughes K."/>
            <person name="Justo A."/>
            <person name="Karasinski D."/>
            <person name="Kautmanova I."/>
            <person name="Kiss B."/>
            <person name="Kocsube S."/>
            <person name="Kotiranta H."/>
            <person name="LaButti K.M."/>
            <person name="Lechner B.E."/>
            <person name="Liimatainen K."/>
            <person name="Lipzen A."/>
            <person name="Lukacs Z."/>
            <person name="Mihaltcheva S."/>
            <person name="Morgado L.N."/>
            <person name="Niskanen T."/>
            <person name="Noordeloos M.E."/>
            <person name="Ohm R.A."/>
            <person name="Ortiz-Santana B."/>
            <person name="Ovrebo C."/>
            <person name="Racz N."/>
            <person name="Riley R."/>
            <person name="Savchenko A."/>
            <person name="Shiryaev A."/>
            <person name="Soop K."/>
            <person name="Spirin V."/>
            <person name="Szebenyi C."/>
            <person name="Tomsovsky M."/>
            <person name="Tulloss R.E."/>
            <person name="Uehling J."/>
            <person name="Grigoriev I.V."/>
            <person name="Vagvolgyi C."/>
            <person name="Papp T."/>
            <person name="Martin F.M."/>
            <person name="Miettinen O."/>
            <person name="Hibbett D.S."/>
            <person name="Nagy L.G."/>
        </authorList>
    </citation>
    <scope>NUCLEOTIDE SEQUENCE [LARGE SCALE GENOMIC DNA]</scope>
    <source>
        <strain evidence="2 3">CBS 166.37</strain>
    </source>
</reference>
<proteinExistence type="predicted"/>
<accession>A0A5C3MC64</accession>
<evidence type="ECO:0000256" key="1">
    <source>
        <dbReference type="SAM" id="MobiDB-lite"/>
    </source>
</evidence>
<protein>
    <submittedName>
        <fullName evidence="2">Uncharacterized protein</fullName>
    </submittedName>
</protein>
<evidence type="ECO:0000313" key="3">
    <source>
        <dbReference type="Proteomes" id="UP000308652"/>
    </source>
</evidence>
<name>A0A5C3MC64_9AGAR</name>
<sequence length="146" mass="16095">MAPRPILKAMPELCVAPSTSSPLPFASCPQILHSPHVHFPPTPSLSSTEITHSPFAYDRAPINVSPNACAIPERGGRKCNTPRRVVRRIPHEAPKGSYFHPRAFEVCERETPVELPRSPLSVHDYFNDHPPSLIPDLSSSESDDSD</sequence>
<dbReference type="AlphaFoldDB" id="A0A5C3MC64"/>
<dbReference type="EMBL" id="ML213593">
    <property type="protein sequence ID" value="TFK42245.1"/>
    <property type="molecule type" value="Genomic_DNA"/>
</dbReference>
<gene>
    <name evidence="2" type="ORF">BDQ12DRAFT_572866</name>
</gene>